<dbReference type="PIRSF" id="PIRSF034110">
    <property type="entry name" value="DUF1203"/>
    <property type="match status" value="1"/>
</dbReference>
<protein>
    <submittedName>
        <fullName evidence="1">DUF1203 domain-containing protein</fullName>
    </submittedName>
</protein>
<organism evidence="1 2">
    <name type="scientific">Pelagovum pacificum</name>
    <dbReference type="NCBI Taxonomy" id="2588711"/>
    <lineage>
        <taxon>Bacteria</taxon>
        <taxon>Pseudomonadati</taxon>
        <taxon>Pseudomonadota</taxon>
        <taxon>Alphaproteobacteria</taxon>
        <taxon>Rhodobacterales</taxon>
        <taxon>Paracoccaceae</taxon>
        <taxon>Pelagovum</taxon>
    </lineage>
</organism>
<dbReference type="InterPro" id="IPR009593">
    <property type="entry name" value="DUF1203"/>
</dbReference>
<dbReference type="EMBL" id="VFFF01000001">
    <property type="protein sequence ID" value="TNY33445.1"/>
    <property type="molecule type" value="Genomic_DNA"/>
</dbReference>
<evidence type="ECO:0000313" key="2">
    <source>
        <dbReference type="Proteomes" id="UP000314011"/>
    </source>
</evidence>
<accession>A0A5C5GFE2</accession>
<dbReference type="Pfam" id="PF06718">
    <property type="entry name" value="DUF1203"/>
    <property type="match status" value="1"/>
</dbReference>
<sequence length="155" mass="16796">MSFQINALDPAPFAPLFTMSEAELVGRHARRVTADSAPGFPCRVSMADAAVGDRLILLHYEHMPAHSPFRASHAIYIREGAERARLAPGEVPEVLARRLLSVRAFDGDDMMVAAEVVEGTSLGPVLSDWLEDAGVAFVDIHYARPGCFAGRAVRP</sequence>
<reference evidence="1 2" key="1">
    <citation type="submission" date="2019-06" db="EMBL/GenBank/DDBJ databases">
        <title>Genome of new Rhodobacteraceae sp. SM1903.</title>
        <authorList>
            <person name="Ren X."/>
        </authorList>
    </citation>
    <scope>NUCLEOTIDE SEQUENCE [LARGE SCALE GENOMIC DNA]</scope>
    <source>
        <strain evidence="1 2">SM1903</strain>
    </source>
</reference>
<comment type="caution">
    <text evidence="1">The sequence shown here is derived from an EMBL/GenBank/DDBJ whole genome shotgun (WGS) entry which is preliminary data.</text>
</comment>
<name>A0A5C5GFE2_9RHOB</name>
<dbReference type="RefSeq" id="WP_140194131.1">
    <property type="nucleotide sequence ID" value="NZ_CP065915.1"/>
</dbReference>
<dbReference type="AlphaFoldDB" id="A0A5C5GFE2"/>
<proteinExistence type="predicted"/>
<dbReference type="OrthoDB" id="5953307at2"/>
<evidence type="ECO:0000313" key="1">
    <source>
        <dbReference type="EMBL" id="TNY33445.1"/>
    </source>
</evidence>
<dbReference type="Proteomes" id="UP000314011">
    <property type="component" value="Unassembled WGS sequence"/>
</dbReference>
<gene>
    <name evidence="1" type="ORF">FHY64_09280</name>
</gene>
<keyword evidence="2" id="KW-1185">Reference proteome</keyword>